<dbReference type="Proteomes" id="UP000008810">
    <property type="component" value="Chromosome 5"/>
</dbReference>
<sequence length="90" mass="9994">MEDAFLHPRDFSAARVGAGVGDWRRPIQASRRCGWLLSPRFQERRESLSSRASRLLNSWNFSSPDILRRGHTTVAGVVVPSSLPGCSARS</sequence>
<reference evidence="1" key="2">
    <citation type="submission" date="2017-06" db="EMBL/GenBank/DDBJ databases">
        <title>WGS assembly of Brachypodium distachyon.</title>
        <authorList>
            <consortium name="The International Brachypodium Initiative"/>
            <person name="Lucas S."/>
            <person name="Harmon-Smith M."/>
            <person name="Lail K."/>
            <person name="Tice H."/>
            <person name="Grimwood J."/>
            <person name="Bruce D."/>
            <person name="Barry K."/>
            <person name="Shu S."/>
            <person name="Lindquist E."/>
            <person name="Wang M."/>
            <person name="Pitluck S."/>
            <person name="Vogel J.P."/>
            <person name="Garvin D.F."/>
            <person name="Mockler T.C."/>
            <person name="Schmutz J."/>
            <person name="Rokhsar D."/>
            <person name="Bevan M.W."/>
        </authorList>
    </citation>
    <scope>NUCLEOTIDE SEQUENCE</scope>
    <source>
        <strain evidence="1">Bd21</strain>
    </source>
</reference>
<dbReference type="AlphaFoldDB" id="A0A0Q3KPJ2"/>
<organism evidence="1">
    <name type="scientific">Brachypodium distachyon</name>
    <name type="common">Purple false brome</name>
    <name type="synonym">Trachynia distachya</name>
    <dbReference type="NCBI Taxonomy" id="15368"/>
    <lineage>
        <taxon>Eukaryota</taxon>
        <taxon>Viridiplantae</taxon>
        <taxon>Streptophyta</taxon>
        <taxon>Embryophyta</taxon>
        <taxon>Tracheophyta</taxon>
        <taxon>Spermatophyta</taxon>
        <taxon>Magnoliopsida</taxon>
        <taxon>Liliopsida</taxon>
        <taxon>Poales</taxon>
        <taxon>Poaceae</taxon>
        <taxon>BOP clade</taxon>
        <taxon>Pooideae</taxon>
        <taxon>Stipodae</taxon>
        <taxon>Brachypodieae</taxon>
        <taxon>Brachypodium</taxon>
    </lineage>
</organism>
<gene>
    <name evidence="1" type="ORF">BRADI_5g03156v3</name>
</gene>
<evidence type="ECO:0000313" key="1">
    <source>
        <dbReference type="EMBL" id="KQJ81797.1"/>
    </source>
</evidence>
<protein>
    <submittedName>
        <fullName evidence="1 2">Uncharacterized protein</fullName>
    </submittedName>
</protein>
<dbReference type="InParanoid" id="A0A0Q3KPJ2"/>
<keyword evidence="3" id="KW-1185">Reference proteome</keyword>
<reference evidence="1 2" key="1">
    <citation type="journal article" date="2010" name="Nature">
        <title>Genome sequencing and analysis of the model grass Brachypodium distachyon.</title>
        <authorList>
            <consortium name="International Brachypodium Initiative"/>
        </authorList>
    </citation>
    <scope>NUCLEOTIDE SEQUENCE [LARGE SCALE GENOMIC DNA]</scope>
    <source>
        <strain evidence="1 2">Bd21</strain>
    </source>
</reference>
<proteinExistence type="predicted"/>
<dbReference type="EnsemblPlants" id="KQJ81797">
    <property type="protein sequence ID" value="KQJ81797"/>
    <property type="gene ID" value="BRADI_5g03156v3"/>
</dbReference>
<dbReference type="EMBL" id="CM000884">
    <property type="protein sequence ID" value="KQJ81797.1"/>
    <property type="molecule type" value="Genomic_DNA"/>
</dbReference>
<dbReference type="Gramene" id="KQJ81797">
    <property type="protein sequence ID" value="KQJ81797"/>
    <property type="gene ID" value="BRADI_5g03156v3"/>
</dbReference>
<reference evidence="2" key="3">
    <citation type="submission" date="2018-08" db="UniProtKB">
        <authorList>
            <consortium name="EnsemblPlants"/>
        </authorList>
    </citation>
    <scope>IDENTIFICATION</scope>
    <source>
        <strain evidence="2">cv. Bd21</strain>
    </source>
</reference>
<evidence type="ECO:0000313" key="3">
    <source>
        <dbReference type="Proteomes" id="UP000008810"/>
    </source>
</evidence>
<accession>A0A0Q3KPJ2</accession>
<name>A0A0Q3KPJ2_BRADI</name>
<evidence type="ECO:0000313" key="2">
    <source>
        <dbReference type="EnsemblPlants" id="KQJ81797"/>
    </source>
</evidence>